<accession>A0A1Y4LB66</accession>
<dbReference type="Proteomes" id="UP000195897">
    <property type="component" value="Unassembled WGS sequence"/>
</dbReference>
<reference evidence="4" key="1">
    <citation type="submission" date="2017-04" db="EMBL/GenBank/DDBJ databases">
        <title>Function of individual gut microbiota members based on whole genome sequencing of pure cultures obtained from chicken caecum.</title>
        <authorList>
            <person name="Medvecky M."/>
            <person name="Cejkova D."/>
            <person name="Polansky O."/>
            <person name="Karasova D."/>
            <person name="Kubasova T."/>
            <person name="Cizek A."/>
            <person name="Rychlik I."/>
        </authorList>
    </citation>
    <scope>NUCLEOTIDE SEQUENCE [LARGE SCALE GENOMIC DNA]</scope>
    <source>
        <strain evidence="4">An180</strain>
    </source>
</reference>
<keyword evidence="1" id="KW-0175">Coiled coil</keyword>
<name>A0A1Y4LB66_9FIRM</name>
<gene>
    <name evidence="3" type="ORF">B5F17_01775</name>
</gene>
<keyword evidence="2" id="KW-0732">Signal</keyword>
<organism evidence="3 4">
    <name type="scientific">Butyricicoccus pullicaecorum</name>
    <dbReference type="NCBI Taxonomy" id="501571"/>
    <lineage>
        <taxon>Bacteria</taxon>
        <taxon>Bacillati</taxon>
        <taxon>Bacillota</taxon>
        <taxon>Clostridia</taxon>
        <taxon>Eubacteriales</taxon>
        <taxon>Butyricicoccaceae</taxon>
        <taxon>Butyricicoccus</taxon>
    </lineage>
</organism>
<feature type="coiled-coil region" evidence="1">
    <location>
        <begin position="32"/>
        <end position="101"/>
    </location>
</feature>
<proteinExistence type="predicted"/>
<dbReference type="Gene3D" id="1.20.120.330">
    <property type="entry name" value="Nucleotidyltransferases domain 2"/>
    <property type="match status" value="1"/>
</dbReference>
<evidence type="ECO:0000313" key="4">
    <source>
        <dbReference type="Proteomes" id="UP000195897"/>
    </source>
</evidence>
<evidence type="ECO:0000256" key="1">
    <source>
        <dbReference type="SAM" id="Coils"/>
    </source>
</evidence>
<feature type="chain" id="PRO_5039070392" evidence="2">
    <location>
        <begin position="19"/>
        <end position="115"/>
    </location>
</feature>
<sequence>MIMTAVSVLAAACCAAVAVWNIVQRGKLEQQLVNTYDALSRKERECEGLKENYASVCKRCERVYADYEEAATELEEARKEAEEARQRTEAVQNALKEVQNIWNYTGTGDGQQEVS</sequence>
<dbReference type="AlphaFoldDB" id="A0A1Y4LB66"/>
<protein>
    <submittedName>
        <fullName evidence="3">Uncharacterized protein</fullName>
    </submittedName>
</protein>
<dbReference type="EMBL" id="NFKK01000002">
    <property type="protein sequence ID" value="OUP53964.1"/>
    <property type="molecule type" value="Genomic_DNA"/>
</dbReference>
<comment type="caution">
    <text evidence="3">The sequence shown here is derived from an EMBL/GenBank/DDBJ whole genome shotgun (WGS) entry which is preliminary data.</text>
</comment>
<feature type="signal peptide" evidence="2">
    <location>
        <begin position="1"/>
        <end position="18"/>
    </location>
</feature>
<evidence type="ECO:0000313" key="3">
    <source>
        <dbReference type="EMBL" id="OUP53964.1"/>
    </source>
</evidence>
<evidence type="ECO:0000256" key="2">
    <source>
        <dbReference type="SAM" id="SignalP"/>
    </source>
</evidence>